<accession>A0A1A9UUB5</accession>
<proteinExistence type="predicted"/>
<keyword evidence="3" id="KW-1185">Reference proteome</keyword>
<dbReference type="EnsemblMetazoa" id="GAUT015510-RA">
    <property type="protein sequence ID" value="GAUT015510-PA"/>
    <property type="gene ID" value="GAUT015510"/>
</dbReference>
<reference evidence="2" key="1">
    <citation type="submission" date="2020-05" db="UniProtKB">
        <authorList>
            <consortium name="EnsemblMetazoa"/>
        </authorList>
    </citation>
    <scope>IDENTIFICATION</scope>
    <source>
        <strain evidence="2">TTRI</strain>
    </source>
</reference>
<dbReference type="AlphaFoldDB" id="A0A1A9UUB5"/>
<protein>
    <submittedName>
        <fullName evidence="2">Uncharacterized protein</fullName>
    </submittedName>
</protein>
<evidence type="ECO:0000313" key="3">
    <source>
        <dbReference type="Proteomes" id="UP000078200"/>
    </source>
</evidence>
<dbReference type="Proteomes" id="UP000078200">
    <property type="component" value="Unassembled WGS sequence"/>
</dbReference>
<keyword evidence="1" id="KW-0812">Transmembrane</keyword>
<evidence type="ECO:0000313" key="2">
    <source>
        <dbReference type="EnsemblMetazoa" id="GAUT015510-PA"/>
    </source>
</evidence>
<keyword evidence="1" id="KW-0472">Membrane</keyword>
<feature type="transmembrane region" description="Helical" evidence="1">
    <location>
        <begin position="30"/>
        <end position="52"/>
    </location>
</feature>
<sequence length="147" mass="16736">MLLEIPVVTVGFEGEENITNMMRFQIDLRFTFTAFMPSSLQVFLAPIFGGAFPSGLPVRLRKGTQLNFVNPEKARKISIMNLMRKESQIVAYVLCYAPYLNFKNFLYTFQESLNNQSVADSSYNLCNDYELSVAAIYLIFSTCSLTH</sequence>
<dbReference type="VEuPathDB" id="VectorBase:GAUT015510"/>
<keyword evidence="1" id="KW-1133">Transmembrane helix</keyword>
<evidence type="ECO:0000256" key="1">
    <source>
        <dbReference type="SAM" id="Phobius"/>
    </source>
</evidence>
<organism evidence="2 3">
    <name type="scientific">Glossina austeni</name>
    <name type="common">Savannah tsetse fly</name>
    <dbReference type="NCBI Taxonomy" id="7395"/>
    <lineage>
        <taxon>Eukaryota</taxon>
        <taxon>Metazoa</taxon>
        <taxon>Ecdysozoa</taxon>
        <taxon>Arthropoda</taxon>
        <taxon>Hexapoda</taxon>
        <taxon>Insecta</taxon>
        <taxon>Pterygota</taxon>
        <taxon>Neoptera</taxon>
        <taxon>Endopterygota</taxon>
        <taxon>Diptera</taxon>
        <taxon>Brachycera</taxon>
        <taxon>Muscomorpha</taxon>
        <taxon>Hippoboscoidea</taxon>
        <taxon>Glossinidae</taxon>
        <taxon>Glossina</taxon>
    </lineage>
</organism>
<name>A0A1A9UUB5_GLOAU</name>